<evidence type="ECO:0000313" key="1">
    <source>
        <dbReference type="EMBL" id="PZS93774.1"/>
    </source>
</evidence>
<protein>
    <submittedName>
        <fullName evidence="1">Uncharacterized protein</fullName>
    </submittedName>
</protein>
<reference evidence="1 2" key="1">
    <citation type="submission" date="2016-05" db="EMBL/GenBank/DDBJ databases">
        <authorList>
            <person name="Lavstsen T."/>
            <person name="Jespersen J.S."/>
        </authorList>
    </citation>
    <scope>NUCLEOTIDE SEQUENCE [LARGE SCALE GENOMIC DNA]</scope>
    <source>
        <strain evidence="1 2">SM-5815</strain>
    </source>
</reference>
<dbReference type="EMBL" id="LXXM01000113">
    <property type="protein sequence ID" value="PZS93774.1"/>
    <property type="molecule type" value="Genomic_DNA"/>
</dbReference>
<dbReference type="AlphaFoldDB" id="A0A2W6IFB0"/>
<accession>A0A2W6IFB0</accession>
<comment type="caution">
    <text evidence="1">The sequence shown here is derived from an EMBL/GenBank/DDBJ whole genome shotgun (WGS) entry which is preliminary data.</text>
</comment>
<dbReference type="Proteomes" id="UP000249614">
    <property type="component" value="Unassembled WGS sequence"/>
</dbReference>
<gene>
    <name evidence="1" type="ORF">A7X83_05445</name>
</gene>
<sequence length="106" mass="11398">MDAIAELELRQLLAGCQAQIKALHEQLEITAGSALATNVALHGLISVLPDLDLAGRALATVRRDFEGASDPATAERAMSFEATFDNLQKSIENRKAVLARQAQSLR</sequence>
<dbReference type="RefSeq" id="WP_111112021.1">
    <property type="nucleotide sequence ID" value="NZ_LXXM01000113.1"/>
</dbReference>
<evidence type="ECO:0000313" key="2">
    <source>
        <dbReference type="Proteomes" id="UP000249614"/>
    </source>
</evidence>
<organism evidence="1 2">
    <name type="scientific">Stenotrophomonas maltophilia</name>
    <name type="common">Pseudomonas maltophilia</name>
    <name type="synonym">Xanthomonas maltophilia</name>
    <dbReference type="NCBI Taxonomy" id="40324"/>
    <lineage>
        <taxon>Bacteria</taxon>
        <taxon>Pseudomonadati</taxon>
        <taxon>Pseudomonadota</taxon>
        <taxon>Gammaproteobacteria</taxon>
        <taxon>Lysobacterales</taxon>
        <taxon>Lysobacteraceae</taxon>
        <taxon>Stenotrophomonas</taxon>
        <taxon>Stenotrophomonas maltophilia group</taxon>
    </lineage>
</organism>
<name>A0A2W6IFB0_STEMA</name>
<proteinExistence type="predicted"/>